<evidence type="ECO:0000256" key="8">
    <source>
        <dbReference type="ARBA" id="ARBA00023157"/>
    </source>
</evidence>
<dbReference type="STRING" id="68775.A0A5C3MEP2"/>
<evidence type="ECO:0000259" key="10">
    <source>
        <dbReference type="Pfam" id="PF05572"/>
    </source>
</evidence>
<dbReference type="SUPFAM" id="SSF55486">
    <property type="entry name" value="Metalloproteases ('zincins'), catalytic domain"/>
    <property type="match status" value="1"/>
</dbReference>
<dbReference type="EMBL" id="ML213591">
    <property type="protein sequence ID" value="TFK43899.1"/>
    <property type="molecule type" value="Genomic_DNA"/>
</dbReference>
<keyword evidence="7 11" id="KW-0482">Metalloprotease</keyword>
<feature type="chain" id="PRO_5023043186" evidence="9">
    <location>
        <begin position="25"/>
        <end position="292"/>
    </location>
</feature>
<evidence type="ECO:0000256" key="5">
    <source>
        <dbReference type="ARBA" id="ARBA00022801"/>
    </source>
</evidence>
<dbReference type="AlphaFoldDB" id="A0A5C3MEP2"/>
<dbReference type="Pfam" id="PF05572">
    <property type="entry name" value="Peptidase_M43"/>
    <property type="match status" value="1"/>
</dbReference>
<proteinExistence type="inferred from homology"/>
<sequence length="292" mass="31595">MTTLDPLRLTVLLIVLVSSFLASASSNSSARRICGTVISDEKLVASEKHFHANRVVVSNTFKSRNITSINVHVHVISKNTTLAGGNVPDSQIANQIAVMNKAYANASITWVLANTTRTVNTDWFNQVAPNTSQQKTMKKSLRVGDAKDLNVYFVGFTEGSGAGLLGYSTFPSDYASNPNDDGVVILYSSVPGGTMKPYNLGQTLTHEVGHWVGLYHTFQGGCNGHGDQISDTPSESYPAFGCPTGRDTCPGGGVDPIHNFMDYTDDSCMSQFTPRQIERLKSQLATYRSVVM</sequence>
<dbReference type="GO" id="GO:0008237">
    <property type="term" value="F:metallopeptidase activity"/>
    <property type="evidence" value="ECO:0007669"/>
    <property type="project" value="UniProtKB-KW"/>
</dbReference>
<feature type="signal peptide" evidence="9">
    <location>
        <begin position="1"/>
        <end position="24"/>
    </location>
</feature>
<gene>
    <name evidence="11" type="ORF">BDQ12DRAFT_695908</name>
</gene>
<evidence type="ECO:0000256" key="1">
    <source>
        <dbReference type="ARBA" id="ARBA00008721"/>
    </source>
</evidence>
<accession>A0A5C3MEP2</accession>
<evidence type="ECO:0000256" key="2">
    <source>
        <dbReference type="ARBA" id="ARBA00022670"/>
    </source>
</evidence>
<name>A0A5C3MEP2_9AGAR</name>
<keyword evidence="6" id="KW-0862">Zinc</keyword>
<evidence type="ECO:0000256" key="7">
    <source>
        <dbReference type="ARBA" id="ARBA00023049"/>
    </source>
</evidence>
<keyword evidence="8" id="KW-1015">Disulfide bond</keyword>
<comment type="similarity">
    <text evidence="1">Belongs to the peptidase M43B family.</text>
</comment>
<keyword evidence="4 9" id="KW-0732">Signal</keyword>
<evidence type="ECO:0000256" key="4">
    <source>
        <dbReference type="ARBA" id="ARBA00022729"/>
    </source>
</evidence>
<evidence type="ECO:0000313" key="12">
    <source>
        <dbReference type="Proteomes" id="UP000308652"/>
    </source>
</evidence>
<reference evidence="11 12" key="1">
    <citation type="journal article" date="2019" name="Nat. Ecol. Evol.">
        <title>Megaphylogeny resolves global patterns of mushroom evolution.</title>
        <authorList>
            <person name="Varga T."/>
            <person name="Krizsan K."/>
            <person name="Foldi C."/>
            <person name="Dima B."/>
            <person name="Sanchez-Garcia M."/>
            <person name="Sanchez-Ramirez S."/>
            <person name="Szollosi G.J."/>
            <person name="Szarkandi J.G."/>
            <person name="Papp V."/>
            <person name="Albert L."/>
            <person name="Andreopoulos W."/>
            <person name="Angelini C."/>
            <person name="Antonin V."/>
            <person name="Barry K.W."/>
            <person name="Bougher N.L."/>
            <person name="Buchanan P."/>
            <person name="Buyck B."/>
            <person name="Bense V."/>
            <person name="Catcheside P."/>
            <person name="Chovatia M."/>
            <person name="Cooper J."/>
            <person name="Damon W."/>
            <person name="Desjardin D."/>
            <person name="Finy P."/>
            <person name="Geml J."/>
            <person name="Haridas S."/>
            <person name="Hughes K."/>
            <person name="Justo A."/>
            <person name="Karasinski D."/>
            <person name="Kautmanova I."/>
            <person name="Kiss B."/>
            <person name="Kocsube S."/>
            <person name="Kotiranta H."/>
            <person name="LaButti K.M."/>
            <person name="Lechner B.E."/>
            <person name="Liimatainen K."/>
            <person name="Lipzen A."/>
            <person name="Lukacs Z."/>
            <person name="Mihaltcheva S."/>
            <person name="Morgado L.N."/>
            <person name="Niskanen T."/>
            <person name="Noordeloos M.E."/>
            <person name="Ohm R.A."/>
            <person name="Ortiz-Santana B."/>
            <person name="Ovrebo C."/>
            <person name="Racz N."/>
            <person name="Riley R."/>
            <person name="Savchenko A."/>
            <person name="Shiryaev A."/>
            <person name="Soop K."/>
            <person name="Spirin V."/>
            <person name="Szebenyi C."/>
            <person name="Tomsovsky M."/>
            <person name="Tulloss R.E."/>
            <person name="Uehling J."/>
            <person name="Grigoriev I.V."/>
            <person name="Vagvolgyi C."/>
            <person name="Papp T."/>
            <person name="Martin F.M."/>
            <person name="Miettinen O."/>
            <person name="Hibbett D.S."/>
            <person name="Nagy L.G."/>
        </authorList>
    </citation>
    <scope>NUCLEOTIDE SEQUENCE [LARGE SCALE GENOMIC DNA]</scope>
    <source>
        <strain evidence="11 12">CBS 166.37</strain>
    </source>
</reference>
<keyword evidence="5" id="KW-0378">Hydrolase</keyword>
<dbReference type="CDD" id="cd04275">
    <property type="entry name" value="ZnMc_pappalysin_like"/>
    <property type="match status" value="1"/>
</dbReference>
<evidence type="ECO:0000313" key="11">
    <source>
        <dbReference type="EMBL" id="TFK43899.1"/>
    </source>
</evidence>
<keyword evidence="3" id="KW-0479">Metal-binding</keyword>
<keyword evidence="12" id="KW-1185">Reference proteome</keyword>
<evidence type="ECO:0000256" key="9">
    <source>
        <dbReference type="SAM" id="SignalP"/>
    </source>
</evidence>
<dbReference type="InterPro" id="IPR024079">
    <property type="entry name" value="MetalloPept_cat_dom_sf"/>
</dbReference>
<feature type="domain" description="Peptidase M43 pregnancy-associated plasma-A" evidence="10">
    <location>
        <begin position="147"/>
        <end position="284"/>
    </location>
</feature>
<dbReference type="Proteomes" id="UP000308652">
    <property type="component" value="Unassembled WGS sequence"/>
</dbReference>
<dbReference type="OrthoDB" id="536211at2759"/>
<organism evidence="11 12">
    <name type="scientific">Crucibulum laeve</name>
    <dbReference type="NCBI Taxonomy" id="68775"/>
    <lineage>
        <taxon>Eukaryota</taxon>
        <taxon>Fungi</taxon>
        <taxon>Dikarya</taxon>
        <taxon>Basidiomycota</taxon>
        <taxon>Agaricomycotina</taxon>
        <taxon>Agaricomycetes</taxon>
        <taxon>Agaricomycetidae</taxon>
        <taxon>Agaricales</taxon>
        <taxon>Agaricineae</taxon>
        <taxon>Nidulariaceae</taxon>
        <taxon>Crucibulum</taxon>
    </lineage>
</organism>
<evidence type="ECO:0000256" key="3">
    <source>
        <dbReference type="ARBA" id="ARBA00022723"/>
    </source>
</evidence>
<protein>
    <submittedName>
        <fullName evidence="11">Metalloprotease</fullName>
    </submittedName>
</protein>
<dbReference type="InterPro" id="IPR008754">
    <property type="entry name" value="Peptidase_M43"/>
</dbReference>
<dbReference type="PANTHER" id="PTHR47466">
    <property type="match status" value="1"/>
</dbReference>
<evidence type="ECO:0000256" key="6">
    <source>
        <dbReference type="ARBA" id="ARBA00022833"/>
    </source>
</evidence>
<dbReference type="Gene3D" id="3.40.390.10">
    <property type="entry name" value="Collagenase (Catalytic Domain)"/>
    <property type="match status" value="1"/>
</dbReference>
<dbReference type="PANTHER" id="PTHR47466:SF1">
    <property type="entry name" value="METALLOPROTEASE MEP1 (AFU_ORTHOLOGUE AFUA_1G07730)-RELATED"/>
    <property type="match status" value="1"/>
</dbReference>
<dbReference type="GO" id="GO:0046872">
    <property type="term" value="F:metal ion binding"/>
    <property type="evidence" value="ECO:0007669"/>
    <property type="project" value="UniProtKB-KW"/>
</dbReference>
<dbReference type="GO" id="GO:0006508">
    <property type="term" value="P:proteolysis"/>
    <property type="evidence" value="ECO:0007669"/>
    <property type="project" value="UniProtKB-KW"/>
</dbReference>
<keyword evidence="2 11" id="KW-0645">Protease</keyword>